<dbReference type="GO" id="GO:0004527">
    <property type="term" value="F:exonuclease activity"/>
    <property type="evidence" value="ECO:0007669"/>
    <property type="project" value="UniProtKB-KW"/>
</dbReference>
<accession>A0A1H6S1P4</accession>
<keyword evidence="6" id="KW-1185">Reference proteome</keyword>
<evidence type="ECO:0000256" key="3">
    <source>
        <dbReference type="ARBA" id="ARBA00022839"/>
    </source>
</evidence>
<dbReference type="EMBL" id="FNYH01000005">
    <property type="protein sequence ID" value="SEI61861.1"/>
    <property type="molecule type" value="Genomic_DNA"/>
</dbReference>
<dbReference type="RefSeq" id="WP_093309288.1">
    <property type="nucleotide sequence ID" value="NZ_FNYH01000005.1"/>
</dbReference>
<dbReference type="PANTHER" id="PTHR30337:SF0">
    <property type="entry name" value="NUCLEASE SBCCD SUBUNIT D"/>
    <property type="match status" value="1"/>
</dbReference>
<keyword evidence="1" id="KW-0540">Nuclease</keyword>
<dbReference type="STRING" id="64971.SAMN05421831_105164"/>
<dbReference type="InterPro" id="IPR029052">
    <property type="entry name" value="Metallo-depent_PP-like"/>
</dbReference>
<evidence type="ECO:0000259" key="4">
    <source>
        <dbReference type="Pfam" id="PF00149"/>
    </source>
</evidence>
<protein>
    <submittedName>
        <fullName evidence="5">Calcineurin-like phosphoesterase</fullName>
    </submittedName>
</protein>
<sequence length="369" mass="41509">MPKFLHTADWQIGRQFTTFEPEEAAVLAQARLQAVQALAEYAQQQKCQGVWVAGDIFDSHTVPERTLRRLFNTLEAFSGPWYLLPGNHDAALNASVWTRAQALNLIPDHVHLLLEPKVYLQETSGVALLAAPLTQRHTYQDLTAWFDQASTPKDFYRVGIAHGSVAGVLSEQMQASNLIAADRAQSAHLDYFALGDWHGYLQINAKTWYAGTPESDRFRNNHSGYCLEVELTNLGEDPQIRPYPIGQYQWQQSQFDLPQELAALTHYLNQLTRDQVCQIQLTGTLGWQEKNQLESLIAQARAQCHACRVNIAEIDVTPTTEDLQALQADAYLQDILKELQQLQKHPQQAPMARTALTILAQGLTEINKA</sequence>
<dbReference type="InterPro" id="IPR004843">
    <property type="entry name" value="Calcineurin-like_PHP"/>
</dbReference>
<feature type="domain" description="Calcineurin-like phosphoesterase" evidence="4">
    <location>
        <begin position="3"/>
        <end position="118"/>
    </location>
</feature>
<dbReference type="CDD" id="cd00840">
    <property type="entry name" value="MPP_Mre11_N"/>
    <property type="match status" value="1"/>
</dbReference>
<dbReference type="InterPro" id="IPR041796">
    <property type="entry name" value="Mre11_N"/>
</dbReference>
<dbReference type="InterPro" id="IPR014577">
    <property type="entry name" value="UCP033093_metalloPase"/>
</dbReference>
<keyword evidence="3" id="KW-0269">Exonuclease</keyword>
<evidence type="ECO:0000256" key="1">
    <source>
        <dbReference type="ARBA" id="ARBA00022722"/>
    </source>
</evidence>
<gene>
    <name evidence="5" type="ORF">SAMN05421831_105164</name>
</gene>
<dbReference type="PANTHER" id="PTHR30337">
    <property type="entry name" value="COMPONENT OF ATP-DEPENDENT DSDNA EXONUCLEASE"/>
    <property type="match status" value="1"/>
</dbReference>
<evidence type="ECO:0000256" key="2">
    <source>
        <dbReference type="ARBA" id="ARBA00022801"/>
    </source>
</evidence>
<dbReference type="PIRSF" id="PIRSF033093">
    <property type="entry name" value="UCP_ML1119"/>
    <property type="match status" value="1"/>
</dbReference>
<dbReference type="SUPFAM" id="SSF56300">
    <property type="entry name" value="Metallo-dependent phosphatases"/>
    <property type="match status" value="1"/>
</dbReference>
<dbReference type="Gene3D" id="3.60.21.10">
    <property type="match status" value="1"/>
</dbReference>
<dbReference type="Proteomes" id="UP000242999">
    <property type="component" value="Unassembled WGS sequence"/>
</dbReference>
<dbReference type="AlphaFoldDB" id="A0A1H6S1P4"/>
<organism evidence="5 6">
    <name type="scientific">Allopseudospirillum japonicum</name>
    <dbReference type="NCBI Taxonomy" id="64971"/>
    <lineage>
        <taxon>Bacteria</taxon>
        <taxon>Pseudomonadati</taxon>
        <taxon>Pseudomonadota</taxon>
        <taxon>Gammaproteobacteria</taxon>
        <taxon>Oceanospirillales</taxon>
        <taxon>Oceanospirillaceae</taxon>
        <taxon>Allopseudospirillum</taxon>
    </lineage>
</organism>
<dbReference type="OrthoDB" id="9773856at2"/>
<keyword evidence="2" id="KW-0378">Hydrolase</keyword>
<evidence type="ECO:0000313" key="6">
    <source>
        <dbReference type="Proteomes" id="UP000242999"/>
    </source>
</evidence>
<proteinExistence type="predicted"/>
<reference evidence="6" key="1">
    <citation type="submission" date="2016-10" db="EMBL/GenBank/DDBJ databases">
        <authorList>
            <person name="Varghese N."/>
            <person name="Submissions S."/>
        </authorList>
    </citation>
    <scope>NUCLEOTIDE SEQUENCE [LARGE SCALE GENOMIC DNA]</scope>
    <source>
        <strain evidence="6">DSM 7165</strain>
    </source>
</reference>
<evidence type="ECO:0000313" key="5">
    <source>
        <dbReference type="EMBL" id="SEI61861.1"/>
    </source>
</evidence>
<dbReference type="InterPro" id="IPR050535">
    <property type="entry name" value="DNA_Repair-Maintenance_Comp"/>
</dbReference>
<dbReference type="Pfam" id="PF00149">
    <property type="entry name" value="Metallophos"/>
    <property type="match status" value="1"/>
</dbReference>
<name>A0A1H6S1P4_9GAMM</name>